<feature type="transmembrane region" description="Helical" evidence="6">
    <location>
        <begin position="1026"/>
        <end position="1047"/>
    </location>
</feature>
<evidence type="ECO:0000256" key="1">
    <source>
        <dbReference type="ARBA" id="ARBA00004141"/>
    </source>
</evidence>
<dbReference type="Gene3D" id="1.20.1250.20">
    <property type="entry name" value="MFS general substrate transporter like domains"/>
    <property type="match status" value="4"/>
</dbReference>
<evidence type="ECO:0000256" key="4">
    <source>
        <dbReference type="ARBA" id="ARBA00023136"/>
    </source>
</evidence>
<evidence type="ECO:0000256" key="6">
    <source>
        <dbReference type="SAM" id="Phobius"/>
    </source>
</evidence>
<feature type="transmembrane region" description="Helical" evidence="6">
    <location>
        <begin position="620"/>
        <end position="640"/>
    </location>
</feature>
<feature type="transmembrane region" description="Helical" evidence="6">
    <location>
        <begin position="591"/>
        <end position="608"/>
    </location>
</feature>
<feature type="transmembrane region" description="Helical" evidence="6">
    <location>
        <begin position="839"/>
        <end position="862"/>
    </location>
</feature>
<feature type="transmembrane region" description="Helical" evidence="6">
    <location>
        <begin position="20"/>
        <end position="41"/>
    </location>
</feature>
<feature type="transmembrane region" description="Helical" evidence="6">
    <location>
        <begin position="222"/>
        <end position="244"/>
    </location>
</feature>
<keyword evidence="2 6" id="KW-0812">Transmembrane</keyword>
<gene>
    <name evidence="7" type="ORF">KUTeg_008024</name>
</gene>
<dbReference type="PANTHER" id="PTHR24064">
    <property type="entry name" value="SOLUTE CARRIER FAMILY 22 MEMBER"/>
    <property type="match status" value="1"/>
</dbReference>
<dbReference type="Pfam" id="PF00083">
    <property type="entry name" value="Sugar_tr"/>
    <property type="match status" value="1"/>
</dbReference>
<feature type="transmembrane region" description="Helical" evidence="6">
    <location>
        <begin position="166"/>
        <end position="184"/>
    </location>
</feature>
<feature type="transmembrane region" description="Helical" evidence="6">
    <location>
        <begin position="1209"/>
        <end position="1233"/>
    </location>
</feature>
<feature type="transmembrane region" description="Helical" evidence="6">
    <location>
        <begin position="1330"/>
        <end position="1352"/>
    </location>
</feature>
<feature type="transmembrane region" description="Helical" evidence="6">
    <location>
        <begin position="251"/>
        <end position="272"/>
    </location>
</feature>
<dbReference type="CDD" id="cd17317">
    <property type="entry name" value="MFS_SLC22"/>
    <property type="match status" value="2"/>
</dbReference>
<feature type="transmembrane region" description="Helical" evidence="6">
    <location>
        <begin position="342"/>
        <end position="364"/>
    </location>
</feature>
<proteinExistence type="predicted"/>
<feature type="transmembrane region" description="Helical" evidence="6">
    <location>
        <begin position="652"/>
        <end position="671"/>
    </location>
</feature>
<dbReference type="InterPro" id="IPR036259">
    <property type="entry name" value="MFS_trans_sf"/>
</dbReference>
<organism evidence="7 8">
    <name type="scientific">Tegillarca granosa</name>
    <name type="common">Malaysian cockle</name>
    <name type="synonym">Anadara granosa</name>
    <dbReference type="NCBI Taxonomy" id="220873"/>
    <lineage>
        <taxon>Eukaryota</taxon>
        <taxon>Metazoa</taxon>
        <taxon>Spiralia</taxon>
        <taxon>Lophotrochozoa</taxon>
        <taxon>Mollusca</taxon>
        <taxon>Bivalvia</taxon>
        <taxon>Autobranchia</taxon>
        <taxon>Pteriomorphia</taxon>
        <taxon>Arcoida</taxon>
        <taxon>Arcoidea</taxon>
        <taxon>Arcidae</taxon>
        <taxon>Tegillarca</taxon>
    </lineage>
</organism>
<dbReference type="Proteomes" id="UP001217089">
    <property type="component" value="Unassembled WGS sequence"/>
</dbReference>
<evidence type="ECO:0000256" key="3">
    <source>
        <dbReference type="ARBA" id="ARBA00022989"/>
    </source>
</evidence>
<feature type="transmembrane region" description="Helical" evidence="6">
    <location>
        <begin position="811"/>
        <end position="832"/>
    </location>
</feature>
<feature type="transmembrane region" description="Helical" evidence="6">
    <location>
        <begin position="1471"/>
        <end position="1491"/>
    </location>
</feature>
<keyword evidence="4 6" id="KW-0472">Membrane</keyword>
<feature type="transmembrane region" description="Helical" evidence="6">
    <location>
        <begin position="312"/>
        <end position="336"/>
    </location>
</feature>
<comment type="caution">
    <text evidence="7">The sequence shown here is derived from an EMBL/GenBank/DDBJ whole genome shotgun (WGS) entry which is preliminary data.</text>
</comment>
<sequence length="1545" mass="173126">MHFDDILRKLGEFGTYQKRLYILLCIPMVSAGFHMVISVFLTGTPDHRCAIPGYDNDTYEVQNAYHQYIVNLTIPKSTDETKEYDQCMRYDGNTSEPDTFENATKVKCSSWVYDKTIYIATFTAQENLVCDDRLKTSHAQMIFFGGVLLGSVGLGAMSDAYGRKKVVYFSFVLLLVSTMIVPWTPNFLVFCILRFFVGVACLGMFMTSFVMGMELVGPSKRVIAGVVIEFFWAAGLVILSGVGYAFKHWKYIQITLSVPAVLLVVSMVYYGLALNSGNLVGDFYLNFFLQSFVEIPTYAICLVLLNRTGRKFLHCFTMIFGGLCCISTIFTMLYASKDLQPLTVALAMLGKIGITAAFAVIYVWSAELYPTVVRNAGMGASSSCARIGGMISPYIADLSKVIPGNFGRALPLVIFGALSVLAGVLAFMLPETKGRDLPETVEDAKQFGKDKPFTDIKIMRFDDILRHIGEFGPYQKRLYFILCIPMISSGFHAVISVFLTGTPDHRCAIPGLDNDTYAVQSDYHKYLINLTIPPSDDETKTYEQCHMYNINISDSSTFQNRDKIQCRSWVYDRTGSIGLGLLSDTIGRKKVFFLSIMLMLVSTMALPWSPNFATFCVLRFFTGMSGIGLFMTGFVIGMELVGPSKRVITGVVIEYFWAVGVIILAGIGYWLKDWFYIEIVCSVPTIIPESARWLVSKNKFDEARKIVTKAAKVNKANIPKEMLDMSSIENPPREGVWQLFTSRVLFVRSMIIFFNWYDILMCPTFAIKINFQYTVLKITCKFICCPTCSCVVSMVFYGLALNSGNLGGDFYLNFFLQGLVEIPAYTLCLVLLNITGRRILHCSTMILGGICCICTIFTMLYADKSELYPTVVRNSSMGLSSTCARVGGMVSPYIADLSKVIPGNFGRALPLVIFGGLSVLAGILAIALPETMNMNLPETMEDGRQFGKKNSKYKEEMKPEENGKTNQMKQKEEENGITNPLFTEHTLSNVTFVTPTAKNQCSSRYKQTKKSKIYFYMKLLINKTNIFIAFFVVLLYLVLLHVVKYSLLFDDIFRHLDELGPYQRRLYFLTCLPAITTGLQSIISFDDIFRHLDELGPYQRRIYLLTCMPVITTGFQSIISVFLIGMPDHRCAIPGFNNDTYAVQSDYHQYLINLTIPPSEDETKTYDQCHLYNINASDSTSVHNPNKIQCTSWVYDRMSSMALPWSQNFASFSVLRFFIGMANIGMGMTGFVIDSLLSSNDFTLIILVVESARWLVSKNRFEEARAIVYQAAKVNKNYLPEQILAMSSIENPPVEGVWQLNISQRTFDRCVVSMVFYGLALNSGNLGGDFYLNFFLQGIVEVPAYIICQLFLNVLGRRILHCSSMILGGICCICTIFTMLYADKCKFVYNNLQMQLPVTVALAMLGKVGISAAFAIIYVWSAELYPTVVRNSSMGLSSTSARIGGMLSPYIADLVSSSAKSKVVPGNFGRALPLVIFGGLSVLAGIMAIALPETMNMNLPETMEDGRQFGKKNSKYKLSKHKYMYVSSHVKTRRSYFLETVVIIF</sequence>
<feature type="transmembrane region" description="Helical" evidence="6">
    <location>
        <begin position="409"/>
        <end position="429"/>
    </location>
</feature>
<feature type="transmembrane region" description="Helical" evidence="6">
    <location>
        <begin position="735"/>
        <end position="757"/>
    </location>
</feature>
<protein>
    <submittedName>
        <fullName evidence="7">Uncharacterized protein</fullName>
    </submittedName>
</protein>
<reference evidence="7 8" key="1">
    <citation type="submission" date="2022-12" db="EMBL/GenBank/DDBJ databases">
        <title>Chromosome-level genome of Tegillarca granosa.</title>
        <authorList>
            <person name="Kim J."/>
        </authorList>
    </citation>
    <scope>NUCLEOTIDE SEQUENCE [LARGE SCALE GENOMIC DNA]</scope>
    <source>
        <strain evidence="7">Teg-2019</strain>
        <tissue evidence="7">Adductor muscle</tissue>
    </source>
</reference>
<feature type="transmembrane region" description="Helical" evidence="6">
    <location>
        <begin position="1359"/>
        <end position="1382"/>
    </location>
</feature>
<feature type="transmembrane region" description="Helical" evidence="6">
    <location>
        <begin position="191"/>
        <end position="210"/>
    </location>
</feature>
<feature type="transmembrane region" description="Helical" evidence="6">
    <location>
        <begin position="908"/>
        <end position="928"/>
    </location>
</feature>
<dbReference type="EMBL" id="JARBDR010000337">
    <property type="protein sequence ID" value="KAJ8315874.1"/>
    <property type="molecule type" value="Genomic_DNA"/>
</dbReference>
<evidence type="ECO:0000313" key="8">
    <source>
        <dbReference type="Proteomes" id="UP001217089"/>
    </source>
</evidence>
<feature type="transmembrane region" description="Helical" evidence="6">
    <location>
        <begin position="141"/>
        <end position="160"/>
    </location>
</feature>
<evidence type="ECO:0000256" key="5">
    <source>
        <dbReference type="SAM" id="MobiDB-lite"/>
    </source>
</evidence>
<keyword evidence="3 6" id="KW-1133">Transmembrane helix</keyword>
<comment type="subcellular location">
    <subcellularLocation>
        <location evidence="1">Membrane</location>
        <topology evidence="1">Multi-pass membrane protein</topology>
    </subcellularLocation>
</comment>
<dbReference type="InterPro" id="IPR005828">
    <property type="entry name" value="MFS_sugar_transport-like"/>
</dbReference>
<keyword evidence="8" id="KW-1185">Reference proteome</keyword>
<feature type="transmembrane region" description="Helical" evidence="6">
    <location>
        <begin position="1101"/>
        <end position="1124"/>
    </location>
</feature>
<dbReference type="SUPFAM" id="SSF103473">
    <property type="entry name" value="MFS general substrate transporter"/>
    <property type="match status" value="3"/>
</dbReference>
<dbReference type="InterPro" id="IPR011701">
    <property type="entry name" value="MFS"/>
</dbReference>
<dbReference type="Pfam" id="PF07690">
    <property type="entry name" value="MFS_1"/>
    <property type="match status" value="3"/>
</dbReference>
<feature type="transmembrane region" description="Helical" evidence="6">
    <location>
        <begin position="284"/>
        <end position="305"/>
    </location>
</feature>
<accession>A0ABQ9FF00</accession>
<evidence type="ECO:0000313" key="7">
    <source>
        <dbReference type="EMBL" id="KAJ8315874.1"/>
    </source>
</evidence>
<feature type="transmembrane region" description="Helical" evidence="6">
    <location>
        <begin position="478"/>
        <end position="499"/>
    </location>
</feature>
<name>A0ABQ9FF00_TEGGR</name>
<feature type="transmembrane region" description="Helical" evidence="6">
    <location>
        <begin position="1394"/>
        <end position="1420"/>
    </location>
</feature>
<evidence type="ECO:0000256" key="2">
    <source>
        <dbReference type="ARBA" id="ARBA00022692"/>
    </source>
</evidence>
<feature type="region of interest" description="Disordered" evidence="5">
    <location>
        <begin position="952"/>
        <end position="971"/>
    </location>
</feature>
<feature type="transmembrane region" description="Helical" evidence="6">
    <location>
        <begin position="778"/>
        <end position="799"/>
    </location>
</feature>